<dbReference type="EMBL" id="MVGT01002350">
    <property type="protein sequence ID" value="OVA08190.1"/>
    <property type="molecule type" value="Genomic_DNA"/>
</dbReference>
<accession>A0A200QCM3</accession>
<name>A0A200QCM3_MACCD</name>
<keyword evidence="3" id="KW-1185">Reference proteome</keyword>
<gene>
    <name evidence="2" type="ORF">BVC80_7971g6</name>
</gene>
<feature type="compositionally biased region" description="Low complexity" evidence="1">
    <location>
        <begin position="1"/>
        <end position="21"/>
    </location>
</feature>
<dbReference type="PANTHER" id="PTHR47481:SF22">
    <property type="entry name" value="RETROTRANSPOSON GAG DOMAIN-CONTAINING PROTEIN"/>
    <property type="match status" value="1"/>
</dbReference>
<evidence type="ECO:0000256" key="1">
    <source>
        <dbReference type="SAM" id="MobiDB-lite"/>
    </source>
</evidence>
<evidence type="ECO:0000313" key="3">
    <source>
        <dbReference type="Proteomes" id="UP000195402"/>
    </source>
</evidence>
<dbReference type="OMA" id="AACEEMN"/>
<dbReference type="AlphaFoldDB" id="A0A200QCM3"/>
<dbReference type="PANTHER" id="PTHR47481">
    <property type="match status" value="1"/>
</dbReference>
<comment type="caution">
    <text evidence="2">The sequence shown here is derived from an EMBL/GenBank/DDBJ whole genome shotgun (WGS) entry which is preliminary data.</text>
</comment>
<dbReference type="OrthoDB" id="1912561at2759"/>
<evidence type="ECO:0000313" key="2">
    <source>
        <dbReference type="EMBL" id="OVA08190.1"/>
    </source>
</evidence>
<proteinExistence type="predicted"/>
<protein>
    <recommendedName>
        <fullName evidence="4">Retrotransposon Copia-like N-terminal domain-containing protein</fullName>
    </recommendedName>
</protein>
<dbReference type="Proteomes" id="UP000195402">
    <property type="component" value="Unassembled WGS sequence"/>
</dbReference>
<evidence type="ECO:0008006" key="4">
    <source>
        <dbReference type="Google" id="ProtNLM"/>
    </source>
</evidence>
<sequence>MAGPTTASSTMSSATPSPSSSFTLKPLQPTHVNYLVSVKLNDQNYLLWRAQFLPLFRGYRLLGFVHGTHPYPPQTLSNGDPNPAYTCKIPSFLDVLAQLVDYETSREVWLSLIESLASKSEARQMQLHRDLQNIKKGDCSMKEYILHAKMLADQLATTGNKISVSNLKQFILHGLESTYDAIVTSLQTTMAHMSLEDF</sequence>
<dbReference type="Pfam" id="PF14223">
    <property type="entry name" value="Retrotran_gag_2"/>
    <property type="match status" value="1"/>
</dbReference>
<reference evidence="2 3" key="1">
    <citation type="journal article" date="2017" name="Mol. Plant">
        <title>The Genome of Medicinal Plant Macleaya cordata Provides New Insights into Benzylisoquinoline Alkaloids Metabolism.</title>
        <authorList>
            <person name="Liu X."/>
            <person name="Liu Y."/>
            <person name="Huang P."/>
            <person name="Ma Y."/>
            <person name="Qing Z."/>
            <person name="Tang Q."/>
            <person name="Cao H."/>
            <person name="Cheng P."/>
            <person name="Zheng Y."/>
            <person name="Yuan Z."/>
            <person name="Zhou Y."/>
            <person name="Liu J."/>
            <person name="Tang Z."/>
            <person name="Zhuo Y."/>
            <person name="Zhang Y."/>
            <person name="Yu L."/>
            <person name="Huang J."/>
            <person name="Yang P."/>
            <person name="Peng Q."/>
            <person name="Zhang J."/>
            <person name="Jiang W."/>
            <person name="Zhang Z."/>
            <person name="Lin K."/>
            <person name="Ro D.K."/>
            <person name="Chen X."/>
            <person name="Xiong X."/>
            <person name="Shang Y."/>
            <person name="Huang S."/>
            <person name="Zeng J."/>
        </authorList>
    </citation>
    <scope>NUCLEOTIDE SEQUENCE [LARGE SCALE GENOMIC DNA]</scope>
    <source>
        <strain evidence="3">cv. BLH2017</strain>
        <tissue evidence="2">Root</tissue>
    </source>
</reference>
<organism evidence="2 3">
    <name type="scientific">Macleaya cordata</name>
    <name type="common">Five-seeded plume-poppy</name>
    <name type="synonym">Bocconia cordata</name>
    <dbReference type="NCBI Taxonomy" id="56857"/>
    <lineage>
        <taxon>Eukaryota</taxon>
        <taxon>Viridiplantae</taxon>
        <taxon>Streptophyta</taxon>
        <taxon>Embryophyta</taxon>
        <taxon>Tracheophyta</taxon>
        <taxon>Spermatophyta</taxon>
        <taxon>Magnoliopsida</taxon>
        <taxon>Ranunculales</taxon>
        <taxon>Papaveraceae</taxon>
        <taxon>Papaveroideae</taxon>
        <taxon>Macleaya</taxon>
    </lineage>
</organism>
<dbReference type="InParanoid" id="A0A200QCM3"/>
<feature type="region of interest" description="Disordered" evidence="1">
    <location>
        <begin position="1"/>
        <end position="22"/>
    </location>
</feature>